<dbReference type="Pfam" id="PF07859">
    <property type="entry name" value="Abhydrolase_3"/>
    <property type="match status" value="1"/>
</dbReference>
<accession>A0A6L8KD61</accession>
<dbReference type="InterPro" id="IPR050300">
    <property type="entry name" value="GDXG_lipolytic_enzyme"/>
</dbReference>
<keyword evidence="1 3" id="KW-0378">Hydrolase</keyword>
<sequence>MSRPFEDVIRKAGTAIDPQFARVLYAPALEKSPPGGSVERDLSYGPHIRHKLDVYRPLDARPAGGYPVLIFLHGGGFLRGDKADRENFGRYFSRHGVLTIVPNYRLAPESCWPSGAEDASSVFAWAREHAARHGGDPHRIVIAGESAGAAHVAAATLVKRFHPAGDSRPAGIALISGVYNAGLELRAREQFGILTPDPRNEGYFGEDLSRHASMSTVDLIDAEPVPMLISYAELDPPQMQVQAGELFARLVTRHGYTPQINVVPGHNHLTQVYAVNTGDESLSATLLKFVLDRES</sequence>
<evidence type="ECO:0000313" key="4">
    <source>
        <dbReference type="Proteomes" id="UP000479335"/>
    </source>
</evidence>
<dbReference type="GO" id="GO:0016787">
    <property type="term" value="F:hydrolase activity"/>
    <property type="evidence" value="ECO:0007669"/>
    <property type="project" value="UniProtKB-KW"/>
</dbReference>
<protein>
    <submittedName>
        <fullName evidence="3">Alpha/beta hydrolase fold domain-containing protein</fullName>
    </submittedName>
</protein>
<dbReference type="InterPro" id="IPR013094">
    <property type="entry name" value="AB_hydrolase_3"/>
</dbReference>
<feature type="domain" description="Alpha/beta hydrolase fold-3" evidence="2">
    <location>
        <begin position="69"/>
        <end position="268"/>
    </location>
</feature>
<dbReference type="SUPFAM" id="SSF53474">
    <property type="entry name" value="alpha/beta-Hydrolases"/>
    <property type="match status" value="1"/>
</dbReference>
<dbReference type="EMBL" id="WWCN01000015">
    <property type="protein sequence ID" value="MYM25409.1"/>
    <property type="molecule type" value="Genomic_DNA"/>
</dbReference>
<dbReference type="AlphaFoldDB" id="A0A6L8KD61"/>
<dbReference type="Gene3D" id="3.40.50.1820">
    <property type="entry name" value="alpha/beta hydrolase"/>
    <property type="match status" value="1"/>
</dbReference>
<dbReference type="Proteomes" id="UP000479335">
    <property type="component" value="Unassembled WGS sequence"/>
</dbReference>
<gene>
    <name evidence="3" type="ORF">GTP46_22525</name>
</gene>
<comment type="caution">
    <text evidence="3">The sequence shown here is derived from an EMBL/GenBank/DDBJ whole genome shotgun (WGS) entry which is preliminary data.</text>
</comment>
<name>A0A6L8KD61_9BURK</name>
<keyword evidence="4" id="KW-1185">Reference proteome</keyword>
<evidence type="ECO:0000256" key="1">
    <source>
        <dbReference type="ARBA" id="ARBA00022801"/>
    </source>
</evidence>
<proteinExistence type="predicted"/>
<reference evidence="3 4" key="1">
    <citation type="submission" date="2019-12" db="EMBL/GenBank/DDBJ databases">
        <title>Novel species isolated from a subtropical stream in China.</title>
        <authorList>
            <person name="Lu H."/>
        </authorList>
    </citation>
    <scope>NUCLEOTIDE SEQUENCE [LARGE SCALE GENOMIC DNA]</scope>
    <source>
        <strain evidence="3 4">FT135W</strain>
    </source>
</reference>
<dbReference type="InterPro" id="IPR029058">
    <property type="entry name" value="AB_hydrolase_fold"/>
</dbReference>
<evidence type="ECO:0000313" key="3">
    <source>
        <dbReference type="EMBL" id="MYM25409.1"/>
    </source>
</evidence>
<dbReference type="RefSeq" id="WP_161008856.1">
    <property type="nucleotide sequence ID" value="NZ_WWCN01000015.1"/>
</dbReference>
<evidence type="ECO:0000259" key="2">
    <source>
        <dbReference type="Pfam" id="PF07859"/>
    </source>
</evidence>
<organism evidence="3 4">
    <name type="scientific">Duganella flavida</name>
    <dbReference type="NCBI Taxonomy" id="2692175"/>
    <lineage>
        <taxon>Bacteria</taxon>
        <taxon>Pseudomonadati</taxon>
        <taxon>Pseudomonadota</taxon>
        <taxon>Betaproteobacteria</taxon>
        <taxon>Burkholderiales</taxon>
        <taxon>Oxalobacteraceae</taxon>
        <taxon>Telluria group</taxon>
        <taxon>Duganella</taxon>
    </lineage>
</organism>
<dbReference type="PANTHER" id="PTHR48081">
    <property type="entry name" value="AB HYDROLASE SUPERFAMILY PROTEIN C4A8.06C"/>
    <property type="match status" value="1"/>
</dbReference>